<dbReference type="AlphaFoldDB" id="A0A5K7YF02"/>
<organism evidence="11 12">
    <name type="scientific">Desulfosarcina alkanivorans</name>
    <dbReference type="NCBI Taxonomy" id="571177"/>
    <lineage>
        <taxon>Bacteria</taxon>
        <taxon>Pseudomonadati</taxon>
        <taxon>Thermodesulfobacteriota</taxon>
        <taxon>Desulfobacteria</taxon>
        <taxon>Desulfobacterales</taxon>
        <taxon>Desulfosarcinaceae</taxon>
        <taxon>Desulfosarcina</taxon>
    </lineage>
</organism>
<feature type="transmembrane region" description="Helical" evidence="9">
    <location>
        <begin position="149"/>
        <end position="173"/>
    </location>
</feature>
<keyword evidence="3" id="KW-1003">Cell membrane</keyword>
<evidence type="ECO:0000259" key="10">
    <source>
        <dbReference type="Pfam" id="PF01618"/>
    </source>
</evidence>
<feature type="domain" description="MotA/TolQ/ExbB proton channel" evidence="10">
    <location>
        <begin position="82"/>
        <end position="184"/>
    </location>
</feature>
<protein>
    <recommendedName>
        <fullName evidence="10">MotA/TolQ/ExbB proton channel domain-containing protein</fullName>
    </recommendedName>
</protein>
<evidence type="ECO:0000256" key="8">
    <source>
        <dbReference type="RuleBase" id="RU004057"/>
    </source>
</evidence>
<dbReference type="GO" id="GO:0017038">
    <property type="term" value="P:protein import"/>
    <property type="evidence" value="ECO:0007669"/>
    <property type="project" value="TreeGrafter"/>
</dbReference>
<keyword evidence="6 9" id="KW-1133">Transmembrane helix</keyword>
<dbReference type="Proteomes" id="UP000427906">
    <property type="component" value="Chromosome"/>
</dbReference>
<evidence type="ECO:0000256" key="1">
    <source>
        <dbReference type="ARBA" id="ARBA00004651"/>
    </source>
</evidence>
<feature type="transmembrane region" description="Helical" evidence="9">
    <location>
        <begin position="12"/>
        <end position="36"/>
    </location>
</feature>
<dbReference type="InterPro" id="IPR050790">
    <property type="entry name" value="ExbB/TolQ_transport"/>
</dbReference>
<feature type="transmembrane region" description="Helical" evidence="9">
    <location>
        <begin position="107"/>
        <end position="129"/>
    </location>
</feature>
<evidence type="ECO:0000256" key="4">
    <source>
        <dbReference type="ARBA" id="ARBA00022692"/>
    </source>
</evidence>
<keyword evidence="7 9" id="KW-0472">Membrane</keyword>
<dbReference type="PANTHER" id="PTHR30625">
    <property type="entry name" value="PROTEIN TOLQ"/>
    <property type="match status" value="1"/>
</dbReference>
<evidence type="ECO:0000256" key="5">
    <source>
        <dbReference type="ARBA" id="ARBA00022927"/>
    </source>
</evidence>
<evidence type="ECO:0000256" key="3">
    <source>
        <dbReference type="ARBA" id="ARBA00022475"/>
    </source>
</evidence>
<reference evidence="11 12" key="1">
    <citation type="submission" date="2019-11" db="EMBL/GenBank/DDBJ databases">
        <title>Comparative genomics of hydrocarbon-degrading Desulfosarcina strains.</title>
        <authorList>
            <person name="Watanabe M."/>
            <person name="Kojima H."/>
            <person name="Fukui M."/>
        </authorList>
    </citation>
    <scope>NUCLEOTIDE SEQUENCE [LARGE SCALE GENOMIC DNA]</scope>
    <source>
        <strain evidence="11 12">PL12</strain>
    </source>
</reference>
<keyword evidence="4 9" id="KW-0812">Transmembrane</keyword>
<evidence type="ECO:0000313" key="12">
    <source>
        <dbReference type="Proteomes" id="UP000427906"/>
    </source>
</evidence>
<keyword evidence="12" id="KW-1185">Reference proteome</keyword>
<evidence type="ECO:0000256" key="7">
    <source>
        <dbReference type="ARBA" id="ARBA00023136"/>
    </source>
</evidence>
<dbReference type="EMBL" id="AP021874">
    <property type="protein sequence ID" value="BBO67606.1"/>
    <property type="molecule type" value="Genomic_DNA"/>
</dbReference>
<accession>A0A5K7YF02</accession>
<dbReference type="PANTHER" id="PTHR30625:SF15">
    <property type="entry name" value="BIOPOLYMER TRANSPORT PROTEIN EXBB"/>
    <property type="match status" value="1"/>
</dbReference>
<dbReference type="Pfam" id="PF01618">
    <property type="entry name" value="MotA_ExbB"/>
    <property type="match status" value="1"/>
</dbReference>
<name>A0A5K7YF02_9BACT</name>
<keyword evidence="5 8" id="KW-0653">Protein transport</keyword>
<dbReference type="OrthoDB" id="4045at2"/>
<comment type="subcellular location">
    <subcellularLocation>
        <location evidence="1">Cell membrane</location>
        <topology evidence="1">Multi-pass membrane protein</topology>
    </subcellularLocation>
    <subcellularLocation>
        <location evidence="8">Membrane</location>
        <topology evidence="8">Multi-pass membrane protein</topology>
    </subcellularLocation>
</comment>
<gene>
    <name evidence="11" type="ORF">DSCA_15360</name>
</gene>
<dbReference type="RefSeq" id="WP_155315848.1">
    <property type="nucleotide sequence ID" value="NZ_AP021874.1"/>
</dbReference>
<keyword evidence="2 8" id="KW-0813">Transport</keyword>
<dbReference type="GO" id="GO:0005886">
    <property type="term" value="C:plasma membrane"/>
    <property type="evidence" value="ECO:0007669"/>
    <property type="project" value="UniProtKB-SubCell"/>
</dbReference>
<evidence type="ECO:0000313" key="11">
    <source>
        <dbReference type="EMBL" id="BBO67606.1"/>
    </source>
</evidence>
<evidence type="ECO:0000256" key="6">
    <source>
        <dbReference type="ARBA" id="ARBA00022989"/>
    </source>
</evidence>
<dbReference type="InterPro" id="IPR002898">
    <property type="entry name" value="MotA_ExbB_proton_chnl"/>
</dbReference>
<evidence type="ECO:0000256" key="9">
    <source>
        <dbReference type="SAM" id="Phobius"/>
    </source>
</evidence>
<dbReference type="KEGG" id="dalk:DSCA_15360"/>
<comment type="similarity">
    <text evidence="8">Belongs to the exbB/tolQ family.</text>
</comment>
<sequence>MIDIFKSGGPVMIPLLLCSLVSLTVIIERAIFWTVVGMRANQRLLNQVMDLCQIGDWEEIRKIAAGSKSYVIRILISGILHREYSMVKAMESAAADEIARMRRYMGVLDTIITVAPLLGIFGTVIGIIASFDMLGAGGIDHPEAVTRGIAQALITTASGLGIAILTVFPFNYFNARIERAARFIEKYATSLEIVYEKLAGQNGTTVEAGHEG</sequence>
<evidence type="ECO:0000256" key="2">
    <source>
        <dbReference type="ARBA" id="ARBA00022448"/>
    </source>
</evidence>
<proteinExistence type="inferred from homology"/>